<dbReference type="SMART" id="SM01118">
    <property type="entry name" value="CYTH"/>
    <property type="match status" value="1"/>
</dbReference>
<dbReference type="PROSITE" id="PS51707">
    <property type="entry name" value="CYTH"/>
    <property type="match status" value="1"/>
</dbReference>
<feature type="domain" description="CYTH" evidence="1">
    <location>
        <begin position="1"/>
        <end position="194"/>
    </location>
</feature>
<evidence type="ECO:0000313" key="2">
    <source>
        <dbReference type="EMBL" id="KKM78180.1"/>
    </source>
</evidence>
<evidence type="ECO:0000259" key="1">
    <source>
        <dbReference type="PROSITE" id="PS51707"/>
    </source>
</evidence>
<dbReference type="InterPro" id="IPR008173">
    <property type="entry name" value="Adenylyl_cyclase_CyaB"/>
</dbReference>
<reference evidence="2" key="1">
    <citation type="journal article" date="2015" name="Nature">
        <title>Complex archaea that bridge the gap between prokaryotes and eukaryotes.</title>
        <authorList>
            <person name="Spang A."/>
            <person name="Saw J.H."/>
            <person name="Jorgensen S.L."/>
            <person name="Zaremba-Niedzwiedzka K."/>
            <person name="Martijn J."/>
            <person name="Lind A.E."/>
            <person name="van Eijk R."/>
            <person name="Schleper C."/>
            <person name="Guy L."/>
            <person name="Ettema T.J."/>
        </authorList>
    </citation>
    <scope>NUCLEOTIDE SEQUENCE</scope>
</reference>
<dbReference type="SUPFAM" id="SSF55154">
    <property type="entry name" value="CYTH-like phosphatases"/>
    <property type="match status" value="1"/>
</dbReference>
<protein>
    <recommendedName>
        <fullName evidence="1">CYTH domain-containing protein</fullName>
    </recommendedName>
</protein>
<gene>
    <name evidence="2" type="ORF">LCGC14_1362540</name>
</gene>
<dbReference type="Gene3D" id="2.40.320.10">
    <property type="entry name" value="Hypothetical Protein Pfu-838710-001"/>
    <property type="match status" value="1"/>
</dbReference>
<dbReference type="NCBIfam" id="TIGR00318">
    <property type="entry name" value="cyaB"/>
    <property type="match status" value="1"/>
</dbReference>
<name>A0A0F9MMX6_9ZZZZ</name>
<organism evidence="2">
    <name type="scientific">marine sediment metagenome</name>
    <dbReference type="NCBI Taxonomy" id="412755"/>
    <lineage>
        <taxon>unclassified sequences</taxon>
        <taxon>metagenomes</taxon>
        <taxon>ecological metagenomes</taxon>
    </lineage>
</organism>
<proteinExistence type="predicted"/>
<sequence length="198" mass="23839">MIEVEIKVRINNPELMRKKFEKNQGVYKFSLIHEDTYYNMPKGLRDFKQTDEALRLRKSLKFNINQKGKDQEIEYFITYKGKKMDTSTKTREEIDLIIENLEKMKKILNILGFQKVLTVKKERELYKFEFKNYSIEALIDYLPILKQYFIEVEYLTEISGKIEESQKILFDFLNLLGFKKEESITKSYLELITEKINI</sequence>
<dbReference type="EMBL" id="LAZR01008530">
    <property type="protein sequence ID" value="KKM78180.1"/>
    <property type="molecule type" value="Genomic_DNA"/>
</dbReference>
<dbReference type="InterPro" id="IPR023577">
    <property type="entry name" value="CYTH_domain"/>
</dbReference>
<dbReference type="PANTHER" id="PTHR21028:SF2">
    <property type="entry name" value="CYTH DOMAIN-CONTAINING PROTEIN"/>
    <property type="match status" value="1"/>
</dbReference>
<comment type="caution">
    <text evidence="2">The sequence shown here is derived from an EMBL/GenBank/DDBJ whole genome shotgun (WGS) entry which is preliminary data.</text>
</comment>
<dbReference type="PANTHER" id="PTHR21028">
    <property type="entry name" value="SI:CH211-156B7.4"/>
    <property type="match status" value="1"/>
</dbReference>
<dbReference type="InterPro" id="IPR033469">
    <property type="entry name" value="CYTH-like_dom_sf"/>
</dbReference>
<dbReference type="CDD" id="cd07890">
    <property type="entry name" value="CYTH-like_AC_IV-like"/>
    <property type="match status" value="1"/>
</dbReference>
<dbReference type="Pfam" id="PF01928">
    <property type="entry name" value="CYTH"/>
    <property type="match status" value="1"/>
</dbReference>
<dbReference type="AlphaFoldDB" id="A0A0F9MMX6"/>
<accession>A0A0F9MMX6</accession>